<organism evidence="5 6">
    <name type="scientific">Anaerobaca lacustris</name>
    <dbReference type="NCBI Taxonomy" id="3044600"/>
    <lineage>
        <taxon>Bacteria</taxon>
        <taxon>Pseudomonadati</taxon>
        <taxon>Planctomycetota</taxon>
        <taxon>Phycisphaerae</taxon>
        <taxon>Sedimentisphaerales</taxon>
        <taxon>Anaerobacaceae</taxon>
        <taxon>Anaerobaca</taxon>
    </lineage>
</organism>
<dbReference type="PROSITE" id="PS01124">
    <property type="entry name" value="HTH_ARAC_FAMILY_2"/>
    <property type="match status" value="1"/>
</dbReference>
<reference evidence="5" key="1">
    <citation type="submission" date="2023-05" db="EMBL/GenBank/DDBJ databases">
        <title>Anaerotaeda fermentans gen. nov., sp. nov., a novel anaerobic planctomycete of the new family within the order Sedimentisphaerales isolated from Taman Peninsula, Russia.</title>
        <authorList>
            <person name="Khomyakova M.A."/>
            <person name="Merkel A.Y."/>
            <person name="Slobodkin A.I."/>
        </authorList>
    </citation>
    <scope>NUCLEOTIDE SEQUENCE</scope>
    <source>
        <strain evidence="5">M17dextr</strain>
    </source>
</reference>
<protein>
    <submittedName>
        <fullName evidence="5">XylR family transcriptional regulator</fullName>
    </submittedName>
</protein>
<evidence type="ECO:0000313" key="6">
    <source>
        <dbReference type="Proteomes" id="UP001431776"/>
    </source>
</evidence>
<gene>
    <name evidence="5" type="ORF">QJ522_20205</name>
</gene>
<dbReference type="PANTHER" id="PTHR30146:SF24">
    <property type="entry name" value="XYLOSE OPERON REGULATORY PROTEIN"/>
    <property type="match status" value="1"/>
</dbReference>
<dbReference type="GO" id="GO:0000976">
    <property type="term" value="F:transcription cis-regulatory region binding"/>
    <property type="evidence" value="ECO:0007669"/>
    <property type="project" value="TreeGrafter"/>
</dbReference>
<evidence type="ECO:0000256" key="2">
    <source>
        <dbReference type="ARBA" id="ARBA00023125"/>
    </source>
</evidence>
<dbReference type="EMBL" id="JASCXX010000035">
    <property type="protein sequence ID" value="MDI6451396.1"/>
    <property type="molecule type" value="Genomic_DNA"/>
</dbReference>
<evidence type="ECO:0000256" key="3">
    <source>
        <dbReference type="ARBA" id="ARBA00023163"/>
    </source>
</evidence>
<dbReference type="CDD" id="cd01543">
    <property type="entry name" value="PBP1_XylR"/>
    <property type="match status" value="1"/>
</dbReference>
<accession>A0AAW6U769</accession>
<dbReference type="Gene3D" id="1.10.10.60">
    <property type="entry name" value="Homeodomain-like"/>
    <property type="match status" value="1"/>
</dbReference>
<evidence type="ECO:0000313" key="5">
    <source>
        <dbReference type="EMBL" id="MDI6451396.1"/>
    </source>
</evidence>
<name>A0AAW6U769_9BACT</name>
<evidence type="ECO:0000259" key="4">
    <source>
        <dbReference type="PROSITE" id="PS01124"/>
    </source>
</evidence>
<dbReference type="Pfam" id="PF13377">
    <property type="entry name" value="Peripla_BP_3"/>
    <property type="match status" value="1"/>
</dbReference>
<feature type="domain" description="HTH araC/xylS-type" evidence="4">
    <location>
        <begin position="301"/>
        <end position="383"/>
    </location>
</feature>
<evidence type="ECO:0000256" key="1">
    <source>
        <dbReference type="ARBA" id="ARBA00023015"/>
    </source>
</evidence>
<dbReference type="AlphaFoldDB" id="A0AAW6U769"/>
<sequence length="386" mass="43822">MPENIKIALLINPSRWYTRGILGGIAEYARLQGLWTFYRPLEYREAKAGQQLVEVLKTLRPDGIFMREPPQARAIINMGIPTVCFPYSRETIEGVVNVVTDHEAVGRMTADHLLSLGLSHFAYCGFDDWWWSRRRRDSFCAKVSEVGFEADVYRLPGPKSERTWDKELPHIVNWLRHLPKPVGVMACNDDRGELVIEACKMEGLKVPDEVAVVGVDNDALICDLCSPRLSSVAWTLEKGGYEAAESLDRMIKGQEKDRPTLWIHPTHIVARQSTDVLAMEDLEVAAALRVIRCCGFLNIGVQQVVERTGLSRRALEQRFRKTLGCSIHDEIERVRLELTTQMLAKTQKSVGEIARTLGFPDAAHVSRFFRKAKGISPMMYRRQCQI</sequence>
<dbReference type="InterPro" id="IPR018060">
    <property type="entry name" value="HTH_AraC"/>
</dbReference>
<keyword evidence="1" id="KW-0805">Transcription regulation</keyword>
<dbReference type="RefSeq" id="WP_349246804.1">
    <property type="nucleotide sequence ID" value="NZ_JASCXX010000035.1"/>
</dbReference>
<dbReference type="SUPFAM" id="SSF53822">
    <property type="entry name" value="Periplasmic binding protein-like I"/>
    <property type="match status" value="1"/>
</dbReference>
<dbReference type="Gene3D" id="3.40.50.2300">
    <property type="match status" value="2"/>
</dbReference>
<dbReference type="InterPro" id="IPR028082">
    <property type="entry name" value="Peripla_BP_I"/>
</dbReference>
<dbReference type="InterPro" id="IPR009057">
    <property type="entry name" value="Homeodomain-like_sf"/>
</dbReference>
<comment type="caution">
    <text evidence="5">The sequence shown here is derived from an EMBL/GenBank/DDBJ whole genome shotgun (WGS) entry which is preliminary data.</text>
</comment>
<dbReference type="SUPFAM" id="SSF46689">
    <property type="entry name" value="Homeodomain-like"/>
    <property type="match status" value="1"/>
</dbReference>
<dbReference type="GO" id="GO:0003700">
    <property type="term" value="F:DNA-binding transcription factor activity"/>
    <property type="evidence" value="ECO:0007669"/>
    <property type="project" value="InterPro"/>
</dbReference>
<keyword evidence="3" id="KW-0804">Transcription</keyword>
<keyword evidence="2" id="KW-0238">DNA-binding</keyword>
<dbReference type="Pfam" id="PF12833">
    <property type="entry name" value="HTH_18"/>
    <property type="match status" value="1"/>
</dbReference>
<dbReference type="Proteomes" id="UP001431776">
    <property type="component" value="Unassembled WGS sequence"/>
</dbReference>
<dbReference type="PANTHER" id="PTHR30146">
    <property type="entry name" value="LACI-RELATED TRANSCRIPTIONAL REPRESSOR"/>
    <property type="match status" value="1"/>
</dbReference>
<keyword evidence="6" id="KW-1185">Reference proteome</keyword>
<dbReference type="SMART" id="SM00342">
    <property type="entry name" value="HTH_ARAC"/>
    <property type="match status" value="1"/>
</dbReference>
<proteinExistence type="predicted"/>
<dbReference type="InterPro" id="IPR046335">
    <property type="entry name" value="LacI/GalR-like_sensor"/>
</dbReference>